<accession>A0AAU9SSL1</accession>
<evidence type="ECO:0000313" key="3">
    <source>
        <dbReference type="Proteomes" id="UP000836841"/>
    </source>
</evidence>
<keyword evidence="3" id="KW-1185">Reference proteome</keyword>
<dbReference type="PANTHER" id="PTHR31900:SF25">
    <property type="entry name" value="FBD DOMAIN-CONTAINING PROTEIN"/>
    <property type="match status" value="1"/>
</dbReference>
<dbReference type="AlphaFoldDB" id="A0AAU9SSL1"/>
<dbReference type="InterPro" id="IPR050232">
    <property type="entry name" value="FBL13/AtMIF1-like"/>
</dbReference>
<dbReference type="PANTHER" id="PTHR31900">
    <property type="entry name" value="F-BOX/RNI SUPERFAMILY PROTEIN-RELATED"/>
    <property type="match status" value="1"/>
</dbReference>
<sequence length="146" mass="16823">MYIEEEEKIFKHFHCMSRLCVTLCVSDLKCLPTFLISCPNLKSLILALDDYKEMRSEEMNQMSFSSVPECLLSSLEFVNFESPISGYASEMMKLVKYFIENTTILKRLTLHVNHGSTGSDISKELLKIPRRSSMCQVVGNNRKLIR</sequence>
<dbReference type="EMBL" id="OU466862">
    <property type="protein sequence ID" value="CAH2070072.1"/>
    <property type="molecule type" value="Genomic_DNA"/>
</dbReference>
<gene>
    <name evidence="2" type="ORF">TAV2_LOCUS19082</name>
</gene>
<protein>
    <recommendedName>
        <fullName evidence="1">FBD domain-containing protein</fullName>
    </recommendedName>
</protein>
<reference evidence="2 3" key="1">
    <citation type="submission" date="2022-03" db="EMBL/GenBank/DDBJ databases">
        <authorList>
            <person name="Nunn A."/>
            <person name="Chopra R."/>
            <person name="Nunn A."/>
            <person name="Contreras Garrido A."/>
        </authorList>
    </citation>
    <scope>NUCLEOTIDE SEQUENCE [LARGE SCALE GENOMIC DNA]</scope>
</reference>
<proteinExistence type="predicted"/>
<dbReference type="Proteomes" id="UP000836841">
    <property type="component" value="Chromosome 6"/>
</dbReference>
<dbReference type="Pfam" id="PF08387">
    <property type="entry name" value="FBD"/>
    <property type="match status" value="1"/>
</dbReference>
<dbReference type="InterPro" id="IPR006566">
    <property type="entry name" value="FBD"/>
</dbReference>
<evidence type="ECO:0000259" key="1">
    <source>
        <dbReference type="SMART" id="SM00579"/>
    </source>
</evidence>
<dbReference type="SUPFAM" id="SSF52047">
    <property type="entry name" value="RNI-like"/>
    <property type="match status" value="1"/>
</dbReference>
<evidence type="ECO:0000313" key="2">
    <source>
        <dbReference type="EMBL" id="CAH2070072.1"/>
    </source>
</evidence>
<organism evidence="2 3">
    <name type="scientific">Thlaspi arvense</name>
    <name type="common">Field penny-cress</name>
    <dbReference type="NCBI Taxonomy" id="13288"/>
    <lineage>
        <taxon>Eukaryota</taxon>
        <taxon>Viridiplantae</taxon>
        <taxon>Streptophyta</taxon>
        <taxon>Embryophyta</taxon>
        <taxon>Tracheophyta</taxon>
        <taxon>Spermatophyta</taxon>
        <taxon>Magnoliopsida</taxon>
        <taxon>eudicotyledons</taxon>
        <taxon>Gunneridae</taxon>
        <taxon>Pentapetalae</taxon>
        <taxon>rosids</taxon>
        <taxon>malvids</taxon>
        <taxon>Brassicales</taxon>
        <taxon>Brassicaceae</taxon>
        <taxon>Thlaspideae</taxon>
        <taxon>Thlaspi</taxon>
    </lineage>
</organism>
<dbReference type="SMART" id="SM00579">
    <property type="entry name" value="FBD"/>
    <property type="match status" value="1"/>
</dbReference>
<feature type="domain" description="FBD" evidence="1">
    <location>
        <begin position="69"/>
        <end position="140"/>
    </location>
</feature>
<name>A0AAU9SSL1_THLAR</name>